<organism evidence="2 3">
    <name type="scientific">Gnomoniopsis smithogilvyi</name>
    <dbReference type="NCBI Taxonomy" id="1191159"/>
    <lineage>
        <taxon>Eukaryota</taxon>
        <taxon>Fungi</taxon>
        <taxon>Dikarya</taxon>
        <taxon>Ascomycota</taxon>
        <taxon>Pezizomycotina</taxon>
        <taxon>Sordariomycetes</taxon>
        <taxon>Sordariomycetidae</taxon>
        <taxon>Diaporthales</taxon>
        <taxon>Gnomoniaceae</taxon>
        <taxon>Gnomoniopsis</taxon>
    </lineage>
</organism>
<dbReference type="OrthoDB" id="5600085at2759"/>
<reference evidence="2" key="1">
    <citation type="submission" date="2022-10" db="EMBL/GenBank/DDBJ databases">
        <title>Tapping the CABI collections for fungal endophytes: first genome assemblies for Collariella, Neodidymelliopsis, Ascochyta clinopodiicola, Didymella pomorum, Didymosphaeria variabile, Neocosmospora piperis and Neocucurbitaria cava.</title>
        <authorList>
            <person name="Hill R."/>
        </authorList>
    </citation>
    <scope>NUCLEOTIDE SEQUENCE</scope>
    <source>
        <strain evidence="2">IMI 355082</strain>
    </source>
</reference>
<feature type="region of interest" description="Disordered" evidence="1">
    <location>
        <begin position="1"/>
        <end position="90"/>
    </location>
</feature>
<protein>
    <submittedName>
        <fullName evidence="2">Uncharacterized protein</fullName>
    </submittedName>
</protein>
<sequence length="322" mass="35253">MAHLKEQPQLDTVPESDSEHEASSSTSSRVSKTARKRRSRTNTQNADGILSFDEHGHHKPTYKHVKPHQKVGPYPLHRGHSNRSASSLEDLGDEMSFPQANEQRLVRSEAASPLMTATSSIAQSTTSLPPLDTSAAQNWETSQYSTMFADDTTDPPMMSAGLSGPEVTWDNYGPVFDYQKTAENYAPSSFSQATSFFDHHSALPSGEVSEVEDLGLSTKEDFDLDFDPGTTFSRTNTGSTGISFHPSQENLTLDPVLDDATAAEFAKMVEKGLGAFQMDAVAVPFLATESEETSLSTFADMFWPPRPLHETEAELNDSGLWP</sequence>
<dbReference type="Proteomes" id="UP001140453">
    <property type="component" value="Unassembled WGS sequence"/>
</dbReference>
<keyword evidence="3" id="KW-1185">Reference proteome</keyword>
<accession>A0A9W8YX98</accession>
<evidence type="ECO:0000256" key="1">
    <source>
        <dbReference type="SAM" id="MobiDB-lite"/>
    </source>
</evidence>
<dbReference type="AlphaFoldDB" id="A0A9W8YX98"/>
<dbReference type="EMBL" id="JAPEVB010000002">
    <property type="protein sequence ID" value="KAJ4393654.1"/>
    <property type="molecule type" value="Genomic_DNA"/>
</dbReference>
<feature type="compositionally biased region" description="Basic residues" evidence="1">
    <location>
        <begin position="57"/>
        <end position="69"/>
    </location>
</feature>
<evidence type="ECO:0000313" key="3">
    <source>
        <dbReference type="Proteomes" id="UP001140453"/>
    </source>
</evidence>
<comment type="caution">
    <text evidence="2">The sequence shown here is derived from an EMBL/GenBank/DDBJ whole genome shotgun (WGS) entry which is preliminary data.</text>
</comment>
<name>A0A9W8YX98_9PEZI</name>
<evidence type="ECO:0000313" key="2">
    <source>
        <dbReference type="EMBL" id="KAJ4393654.1"/>
    </source>
</evidence>
<gene>
    <name evidence="2" type="ORF">N0V93_002869</name>
</gene>
<proteinExistence type="predicted"/>